<evidence type="ECO:0000256" key="1">
    <source>
        <dbReference type="ARBA" id="ARBA00004141"/>
    </source>
</evidence>
<evidence type="ECO:0000313" key="6">
    <source>
        <dbReference type="EMBL" id="TQM93033.1"/>
    </source>
</evidence>
<dbReference type="Proteomes" id="UP000320582">
    <property type="component" value="Unassembled WGS sequence"/>
</dbReference>
<evidence type="ECO:0000256" key="2">
    <source>
        <dbReference type="ARBA" id="ARBA00022692"/>
    </source>
</evidence>
<feature type="transmembrane region" description="Helical" evidence="5">
    <location>
        <begin position="236"/>
        <end position="258"/>
    </location>
</feature>
<feature type="transmembrane region" description="Helical" evidence="5">
    <location>
        <begin position="180"/>
        <end position="201"/>
    </location>
</feature>
<keyword evidence="3 5" id="KW-1133">Transmembrane helix</keyword>
<reference evidence="6 7" key="1">
    <citation type="submission" date="2019-06" db="EMBL/GenBank/DDBJ databases">
        <title>Genomic Encyclopedia of Archaeal and Bacterial Type Strains, Phase II (KMG-II): from individual species to whole genera.</title>
        <authorList>
            <person name="Goeker M."/>
        </authorList>
    </citation>
    <scope>NUCLEOTIDE SEQUENCE [LARGE SCALE GENOMIC DNA]</scope>
    <source>
        <strain evidence="6 7">DSM 18423</strain>
    </source>
</reference>
<dbReference type="Pfam" id="PF03595">
    <property type="entry name" value="SLAC1"/>
    <property type="match status" value="1"/>
</dbReference>
<proteinExistence type="predicted"/>
<evidence type="ECO:0000256" key="5">
    <source>
        <dbReference type="SAM" id="Phobius"/>
    </source>
</evidence>
<feature type="transmembrane region" description="Helical" evidence="5">
    <location>
        <begin position="153"/>
        <end position="174"/>
    </location>
</feature>
<feature type="transmembrane region" description="Helical" evidence="5">
    <location>
        <begin position="290"/>
        <end position="310"/>
    </location>
</feature>
<dbReference type="GO" id="GO:0046583">
    <property type="term" value="F:monoatomic cation efflux transmembrane transporter activity"/>
    <property type="evidence" value="ECO:0007669"/>
    <property type="project" value="TreeGrafter"/>
</dbReference>
<feature type="transmembrane region" description="Helical" evidence="5">
    <location>
        <begin position="95"/>
        <end position="112"/>
    </location>
</feature>
<feature type="transmembrane region" description="Helical" evidence="5">
    <location>
        <begin position="265"/>
        <end position="284"/>
    </location>
</feature>
<dbReference type="GO" id="GO:0005886">
    <property type="term" value="C:plasma membrane"/>
    <property type="evidence" value="ECO:0007669"/>
    <property type="project" value="TreeGrafter"/>
</dbReference>
<keyword evidence="2 5" id="KW-0812">Transmembrane</keyword>
<sequence>MIRPRRPMPPPLKPPAPGLWRRTPPAIFPPILGLFGLGLGWRAAAQAFGVSPGFGDMILGAVAILFLFALVAWLAKPLRRPTVVLEELRVLPGRAGVAAASLCLMLLAASLVPFAPVLALGLALLAALAQATFIILLTYVMRTGPAEGRVVTPIFHLSFVGFILGGLVANALGHHEVAKWLLWAMLVPAGLIWGISARQLLARVPPAPLRPLLAIHLAPASLFAIVAQGAGLEGAAYAFTALAAAIFAALLVALRWLTASGFSPLWGAFTFPLAAFATALITVSQGVGPMAWAGGVLLAGATIAIPLIAFRILKMWASGPLAAKTNAAEA</sequence>
<name>A0A543KD76_9RHOB</name>
<dbReference type="RefSeq" id="WP_142080671.1">
    <property type="nucleotide sequence ID" value="NZ_VFPT01000001.1"/>
</dbReference>
<feature type="transmembrane region" description="Helical" evidence="5">
    <location>
        <begin position="57"/>
        <end position="75"/>
    </location>
</feature>
<organism evidence="6 7">
    <name type="scientific">Roseinatronobacter monicus</name>
    <dbReference type="NCBI Taxonomy" id="393481"/>
    <lineage>
        <taxon>Bacteria</taxon>
        <taxon>Pseudomonadati</taxon>
        <taxon>Pseudomonadota</taxon>
        <taxon>Alphaproteobacteria</taxon>
        <taxon>Rhodobacterales</taxon>
        <taxon>Paracoccaceae</taxon>
        <taxon>Roseinatronobacter</taxon>
    </lineage>
</organism>
<dbReference type="EMBL" id="VFPT01000001">
    <property type="protein sequence ID" value="TQM93033.1"/>
    <property type="molecule type" value="Genomic_DNA"/>
</dbReference>
<comment type="caution">
    <text evidence="6">The sequence shown here is derived from an EMBL/GenBank/DDBJ whole genome shotgun (WGS) entry which is preliminary data.</text>
</comment>
<gene>
    <name evidence="6" type="ORF">BD293_1656</name>
</gene>
<dbReference type="AlphaFoldDB" id="A0A543KD76"/>
<dbReference type="InterPro" id="IPR038665">
    <property type="entry name" value="Voltage-dep_anion_channel_sf"/>
</dbReference>
<evidence type="ECO:0000256" key="3">
    <source>
        <dbReference type="ARBA" id="ARBA00022989"/>
    </source>
</evidence>
<dbReference type="InterPro" id="IPR052951">
    <property type="entry name" value="Tellurite_res_ion_channel"/>
</dbReference>
<protein>
    <submittedName>
        <fullName evidence="6">Tellurite resistance protein</fullName>
    </submittedName>
</protein>
<keyword evidence="4 5" id="KW-0472">Membrane</keyword>
<dbReference type="Gene3D" id="1.50.10.150">
    <property type="entry name" value="Voltage-dependent anion channel"/>
    <property type="match status" value="1"/>
</dbReference>
<dbReference type="OrthoDB" id="7835091at2"/>
<keyword evidence="7" id="KW-1185">Reference proteome</keyword>
<evidence type="ECO:0000313" key="7">
    <source>
        <dbReference type="Proteomes" id="UP000320582"/>
    </source>
</evidence>
<dbReference type="CDD" id="cd09322">
    <property type="entry name" value="TDT_TehA_like"/>
    <property type="match status" value="1"/>
</dbReference>
<dbReference type="PANTHER" id="PTHR37955:SF1">
    <property type="entry name" value="DEP DOMAIN-CONTAINING PROTEIN"/>
    <property type="match status" value="1"/>
</dbReference>
<dbReference type="InterPro" id="IPR004695">
    <property type="entry name" value="SLAC1/Mae1/Ssu1/TehA"/>
</dbReference>
<evidence type="ECO:0000256" key="4">
    <source>
        <dbReference type="ARBA" id="ARBA00023136"/>
    </source>
</evidence>
<feature type="transmembrane region" description="Helical" evidence="5">
    <location>
        <begin position="118"/>
        <end position="141"/>
    </location>
</feature>
<comment type="subcellular location">
    <subcellularLocation>
        <location evidence="1">Membrane</location>
        <topology evidence="1">Multi-pass membrane protein</topology>
    </subcellularLocation>
</comment>
<accession>A0A543KD76</accession>
<dbReference type="PANTHER" id="PTHR37955">
    <property type="entry name" value="TELLURITE RESISTANCE PROTEIN TEHA"/>
    <property type="match status" value="1"/>
</dbReference>